<keyword evidence="1" id="KW-0732">Signal</keyword>
<comment type="caution">
    <text evidence="2">The sequence shown here is derived from an EMBL/GenBank/DDBJ whole genome shotgun (WGS) entry which is preliminary data.</text>
</comment>
<dbReference type="InterPro" id="IPR002591">
    <property type="entry name" value="Phosphodiest/P_Trfase"/>
</dbReference>
<dbReference type="RefSeq" id="WP_172175529.1">
    <property type="nucleotide sequence ID" value="NZ_CASGIA010000007.1"/>
</dbReference>
<dbReference type="GeneID" id="82157588"/>
<feature type="chain" id="PRO_5047269061" evidence="1">
    <location>
        <begin position="22"/>
        <end position="525"/>
    </location>
</feature>
<proteinExistence type="predicted"/>
<dbReference type="PIRSF" id="PIRSF031924">
    <property type="entry name" value="Pi-irrepressible_AP"/>
    <property type="match status" value="1"/>
</dbReference>
<dbReference type="SUPFAM" id="SSF53649">
    <property type="entry name" value="Alkaline phosphatase-like"/>
    <property type="match status" value="1"/>
</dbReference>
<evidence type="ECO:0000313" key="3">
    <source>
        <dbReference type="Proteomes" id="UP001193734"/>
    </source>
</evidence>
<evidence type="ECO:0000313" key="2">
    <source>
        <dbReference type="EMBL" id="NPE14151.1"/>
    </source>
</evidence>
<dbReference type="EMBL" id="JABKKE010000010">
    <property type="protein sequence ID" value="NPE14151.1"/>
    <property type="molecule type" value="Genomic_DNA"/>
</dbReference>
<organism evidence="2 3">
    <name type="scientific">Xylanibacter rodentium</name>
    <dbReference type="NCBI Taxonomy" id="2736289"/>
    <lineage>
        <taxon>Bacteria</taxon>
        <taxon>Pseudomonadati</taxon>
        <taxon>Bacteroidota</taxon>
        <taxon>Bacteroidia</taxon>
        <taxon>Bacteroidales</taxon>
        <taxon>Prevotellaceae</taxon>
        <taxon>Xylanibacter</taxon>
    </lineage>
</organism>
<dbReference type="Gene3D" id="3.40.720.10">
    <property type="entry name" value="Alkaline Phosphatase, subunit A"/>
    <property type="match status" value="1"/>
</dbReference>
<feature type="signal peptide" evidence="1">
    <location>
        <begin position="1"/>
        <end position="21"/>
    </location>
</feature>
<dbReference type="Gene3D" id="3.30.1360.150">
    <property type="match status" value="1"/>
</dbReference>
<protein>
    <submittedName>
        <fullName evidence="2">Alkaline phosphatase family protein</fullName>
    </submittedName>
</protein>
<sequence length="525" mass="59089">MKKYRYISLTLVAAFAITGYAQEQILKSAPQLVVNISIDQLRSDYMEAFAPLYGTNGFKRLLKNGTIYTNASYPFSQIDRASAIASIATGTTPFYNSIVGARWLNKETLRPVYCVDDENHQGYYTKDCSSPKNLSTSTICDELKVATNGKAVVYSIAPFRDAAILSAGHAADGAIWIDDNDGTWCSSTYYFDAPPSWLQAFNSLHSLPRTIDISEWQPKNALSGNFSYFMTGGMQKPFKRKFTGARRFREYKTSGLVNESITDIAIQCINSNVMGSDAITDCINITYYAGNFDHRPLAECQMELQDTYVRLDSEIGRLIDHVEKRVGADNVLFVITSTGYCDEDNTDYTKFNIPSGTFNINRTANLLNMYFGAIWGQGKYVETCFGPQMFLNHKLFEQKQISFTDASKRAQEFLSQISGIRNVYTSLQLLSDNNPQIYKIRNGFHPERNGDIQIEVTPGWHLVNEDYMENQLYRASFIQFPIIIYGTGVKAERINTPVTIDRIAPTVTKAIRIRAPNACSSEPLF</sequence>
<gene>
    <name evidence="2" type="ORF">HPS55_07395</name>
</gene>
<dbReference type="Pfam" id="PF01663">
    <property type="entry name" value="Phosphodiest"/>
    <property type="match status" value="1"/>
</dbReference>
<dbReference type="InterPro" id="IPR017850">
    <property type="entry name" value="Alkaline_phosphatase_core_sf"/>
</dbReference>
<dbReference type="InterPro" id="IPR026263">
    <property type="entry name" value="Alkaline_phosphatase_prok"/>
</dbReference>
<dbReference type="Proteomes" id="UP001193734">
    <property type="component" value="Unassembled WGS sequence"/>
</dbReference>
<dbReference type="CDD" id="cd16016">
    <property type="entry name" value="AP-SPAP"/>
    <property type="match status" value="1"/>
</dbReference>
<keyword evidence="3" id="KW-1185">Reference proteome</keyword>
<name>A0ABX2AVJ4_9BACT</name>
<reference evidence="2 3" key="1">
    <citation type="submission" date="2020-05" db="EMBL/GenBank/DDBJ databases">
        <title>Distinct polysaccharide utilization as determinants for interspecies competition between intestinal Prevotella spp.</title>
        <authorList>
            <person name="Galvez E.J.C."/>
            <person name="Iljazovic A."/>
            <person name="Strowig T."/>
        </authorList>
    </citation>
    <scope>NUCLEOTIDE SEQUENCE [LARGE SCALE GENOMIC DNA]</scope>
    <source>
        <strain evidence="2 3">PROD</strain>
    </source>
</reference>
<accession>A0ABX2AVJ4</accession>
<evidence type="ECO:0000256" key="1">
    <source>
        <dbReference type="SAM" id="SignalP"/>
    </source>
</evidence>